<feature type="binding site" evidence="10">
    <location>
        <position position="100"/>
    </location>
    <ligand>
        <name>Mg(2+)</name>
        <dbReference type="ChEBI" id="CHEBI:18420"/>
    </ligand>
</feature>
<evidence type="ECO:0000256" key="7">
    <source>
        <dbReference type="ARBA" id="ARBA00047334"/>
    </source>
</evidence>
<dbReference type="HAMAP" id="MF_00097">
    <property type="entry name" value="TMP_synthase"/>
    <property type="match status" value="1"/>
</dbReference>
<feature type="binding site" evidence="10">
    <location>
        <position position="81"/>
    </location>
    <ligand>
        <name>Mg(2+)</name>
        <dbReference type="ChEBI" id="CHEBI:18420"/>
    </ligand>
</feature>
<dbReference type="EMBL" id="AP026866">
    <property type="protein sequence ID" value="BDS06135.1"/>
    <property type="molecule type" value="Genomic_DNA"/>
</dbReference>
<evidence type="ECO:0000313" key="14">
    <source>
        <dbReference type="EMBL" id="BDS06135.1"/>
    </source>
</evidence>
<evidence type="ECO:0000259" key="13">
    <source>
        <dbReference type="Pfam" id="PF02581"/>
    </source>
</evidence>
<comment type="similarity">
    <text evidence="10 11">Belongs to the thiamine-phosphate synthase family.</text>
</comment>
<evidence type="ECO:0000256" key="6">
    <source>
        <dbReference type="ARBA" id="ARBA00022977"/>
    </source>
</evidence>
<feature type="binding site" evidence="10">
    <location>
        <position position="177"/>
    </location>
    <ligand>
        <name>2-[(2R,5Z)-2-carboxy-4-methylthiazol-5(2H)-ylidene]ethyl phosphate</name>
        <dbReference type="ChEBI" id="CHEBI:62899"/>
    </ligand>
</feature>
<proteinExistence type="inferred from homology"/>
<dbReference type="InterPro" id="IPR036206">
    <property type="entry name" value="ThiamineP_synth_sf"/>
</dbReference>
<evidence type="ECO:0000256" key="8">
    <source>
        <dbReference type="ARBA" id="ARBA00047851"/>
    </source>
</evidence>
<keyword evidence="3 10" id="KW-0808">Transferase</keyword>
<reference evidence="14" key="1">
    <citation type="submission" date="2024-07" db="EMBL/GenBank/DDBJ databases">
        <title>Complete genome sequence of Verrucomicrobiaceae bacterium NT6N.</title>
        <authorList>
            <person name="Huang C."/>
            <person name="Takami H."/>
            <person name="Hamasaki K."/>
        </authorList>
    </citation>
    <scope>NUCLEOTIDE SEQUENCE</scope>
    <source>
        <strain evidence="14">NT6N</strain>
    </source>
</reference>
<dbReference type="InterPro" id="IPR013785">
    <property type="entry name" value="Aldolase_TIM"/>
</dbReference>
<evidence type="ECO:0000256" key="4">
    <source>
        <dbReference type="ARBA" id="ARBA00022723"/>
    </source>
</evidence>
<dbReference type="GO" id="GO:0000287">
    <property type="term" value="F:magnesium ion binding"/>
    <property type="evidence" value="ECO:0007669"/>
    <property type="project" value="UniProtKB-UniRule"/>
</dbReference>
<dbReference type="GO" id="GO:0004789">
    <property type="term" value="F:thiamine-phosphate diphosphorylase activity"/>
    <property type="evidence" value="ECO:0007669"/>
    <property type="project" value="UniProtKB-UniRule"/>
</dbReference>
<comment type="function">
    <text evidence="1 10">Condenses 4-methyl-5-(beta-hydroxyethyl)thiazole monophosphate (THZ-P) and 2-methyl-4-amino-5-hydroxymethyl pyrimidine pyrophosphate (HMP-PP) to form thiamine monophosphate (TMP).</text>
</comment>
<feature type="binding site" evidence="10">
    <location>
        <position position="148"/>
    </location>
    <ligand>
        <name>4-amino-2-methyl-5-(diphosphooxymethyl)pyrimidine</name>
        <dbReference type="ChEBI" id="CHEBI:57841"/>
    </ligand>
</feature>
<dbReference type="GO" id="GO:0009228">
    <property type="term" value="P:thiamine biosynthetic process"/>
    <property type="evidence" value="ECO:0007669"/>
    <property type="project" value="UniProtKB-KW"/>
</dbReference>
<feature type="binding site" evidence="10">
    <location>
        <position position="80"/>
    </location>
    <ligand>
        <name>4-amino-2-methyl-5-(diphosphooxymethyl)pyrimidine</name>
        <dbReference type="ChEBI" id="CHEBI:57841"/>
    </ligand>
</feature>
<comment type="pathway">
    <text evidence="2 10 12">Cofactor biosynthesis; thiamine diphosphate biosynthesis; thiamine phosphate from 4-amino-2-methyl-5-diphosphomethylpyrimidine and 4-methyl-5-(2-phosphoethyl)-thiazole: step 1/1.</text>
</comment>
<evidence type="ECO:0000256" key="1">
    <source>
        <dbReference type="ARBA" id="ARBA00003814"/>
    </source>
</evidence>
<dbReference type="Gene3D" id="3.20.20.70">
    <property type="entry name" value="Aldolase class I"/>
    <property type="match status" value="1"/>
</dbReference>
<dbReference type="GO" id="GO:0009229">
    <property type="term" value="P:thiamine diphosphate biosynthetic process"/>
    <property type="evidence" value="ECO:0007669"/>
    <property type="project" value="UniProtKB-UniRule"/>
</dbReference>
<dbReference type="InterPro" id="IPR022998">
    <property type="entry name" value="ThiamineP_synth_TenI"/>
</dbReference>
<protein>
    <recommendedName>
        <fullName evidence="10">Thiamine-phosphate synthase</fullName>
        <shortName evidence="10">TP synthase</shortName>
        <shortName evidence="10">TPS</shortName>
        <ecNumber evidence="10">2.5.1.3</ecNumber>
    </recommendedName>
    <alternativeName>
        <fullName evidence="10">Thiamine-phosphate pyrophosphorylase</fullName>
        <shortName evidence="10">TMP pyrophosphorylase</shortName>
        <shortName evidence="10">TMP-PPase</shortName>
    </alternativeName>
</protein>
<comment type="catalytic activity">
    <reaction evidence="9 10 11">
        <text>2-[(2R,5Z)-2-carboxy-4-methylthiazol-5(2H)-ylidene]ethyl phosphate + 4-amino-2-methyl-5-(diphosphooxymethyl)pyrimidine + 2 H(+) = thiamine phosphate + CO2 + diphosphate</text>
        <dbReference type="Rhea" id="RHEA:47844"/>
        <dbReference type="ChEBI" id="CHEBI:15378"/>
        <dbReference type="ChEBI" id="CHEBI:16526"/>
        <dbReference type="ChEBI" id="CHEBI:33019"/>
        <dbReference type="ChEBI" id="CHEBI:37575"/>
        <dbReference type="ChEBI" id="CHEBI:57841"/>
        <dbReference type="ChEBI" id="CHEBI:62899"/>
        <dbReference type="EC" id="2.5.1.3"/>
    </reaction>
</comment>
<feature type="binding site" evidence="10">
    <location>
        <begin position="145"/>
        <end position="147"/>
    </location>
    <ligand>
        <name>2-[(2R,5Z)-2-carboxy-4-methylthiazol-5(2H)-ylidene]ethyl phosphate</name>
        <dbReference type="ChEBI" id="CHEBI:62899"/>
    </ligand>
</feature>
<dbReference type="Pfam" id="PF02581">
    <property type="entry name" value="TMP-TENI"/>
    <property type="match status" value="1"/>
</dbReference>
<evidence type="ECO:0000256" key="3">
    <source>
        <dbReference type="ARBA" id="ARBA00022679"/>
    </source>
</evidence>
<dbReference type="InterPro" id="IPR034291">
    <property type="entry name" value="TMP_synthase"/>
</dbReference>
<comment type="catalytic activity">
    <reaction evidence="7 10 11">
        <text>4-methyl-5-(2-phosphooxyethyl)-thiazole + 4-amino-2-methyl-5-(diphosphooxymethyl)pyrimidine + H(+) = thiamine phosphate + diphosphate</text>
        <dbReference type="Rhea" id="RHEA:22328"/>
        <dbReference type="ChEBI" id="CHEBI:15378"/>
        <dbReference type="ChEBI" id="CHEBI:33019"/>
        <dbReference type="ChEBI" id="CHEBI:37575"/>
        <dbReference type="ChEBI" id="CHEBI:57841"/>
        <dbReference type="ChEBI" id="CHEBI:58296"/>
        <dbReference type="EC" id="2.5.1.3"/>
    </reaction>
</comment>
<dbReference type="CDD" id="cd00564">
    <property type="entry name" value="TMP_TenI"/>
    <property type="match status" value="1"/>
</dbReference>
<evidence type="ECO:0000256" key="5">
    <source>
        <dbReference type="ARBA" id="ARBA00022842"/>
    </source>
</evidence>
<dbReference type="EC" id="2.5.1.3" evidence="10"/>
<dbReference type="SUPFAM" id="SSF51391">
    <property type="entry name" value="Thiamin phosphate synthase"/>
    <property type="match status" value="1"/>
</dbReference>
<evidence type="ECO:0000256" key="10">
    <source>
        <dbReference type="HAMAP-Rule" id="MF_00097"/>
    </source>
</evidence>
<keyword evidence="5 10" id="KW-0460">Magnesium</keyword>
<dbReference type="NCBIfam" id="TIGR00693">
    <property type="entry name" value="thiE"/>
    <property type="match status" value="1"/>
</dbReference>
<name>A0AAT9FJM4_9BACT</name>
<feature type="binding site" evidence="10">
    <location>
        <begin position="197"/>
        <end position="198"/>
    </location>
    <ligand>
        <name>2-[(2R,5Z)-2-carboxy-4-methylthiazol-5(2H)-ylidene]ethyl phosphate</name>
        <dbReference type="ChEBI" id="CHEBI:62899"/>
    </ligand>
</feature>
<evidence type="ECO:0000256" key="12">
    <source>
        <dbReference type="RuleBase" id="RU004253"/>
    </source>
</evidence>
<dbReference type="PANTHER" id="PTHR20857">
    <property type="entry name" value="THIAMINE-PHOSPHATE PYROPHOSPHORYLASE"/>
    <property type="match status" value="1"/>
</dbReference>
<organism evidence="14">
    <name type="scientific">Oceaniferula spumae</name>
    <dbReference type="NCBI Taxonomy" id="2979115"/>
    <lineage>
        <taxon>Bacteria</taxon>
        <taxon>Pseudomonadati</taxon>
        <taxon>Verrucomicrobiota</taxon>
        <taxon>Verrucomicrobiia</taxon>
        <taxon>Verrucomicrobiales</taxon>
        <taxon>Verrucomicrobiaceae</taxon>
        <taxon>Oceaniferula</taxon>
    </lineage>
</organism>
<comment type="catalytic activity">
    <reaction evidence="8 10 11">
        <text>2-(2-carboxy-4-methylthiazol-5-yl)ethyl phosphate + 4-amino-2-methyl-5-(diphosphooxymethyl)pyrimidine + 2 H(+) = thiamine phosphate + CO2 + diphosphate</text>
        <dbReference type="Rhea" id="RHEA:47848"/>
        <dbReference type="ChEBI" id="CHEBI:15378"/>
        <dbReference type="ChEBI" id="CHEBI:16526"/>
        <dbReference type="ChEBI" id="CHEBI:33019"/>
        <dbReference type="ChEBI" id="CHEBI:37575"/>
        <dbReference type="ChEBI" id="CHEBI:57841"/>
        <dbReference type="ChEBI" id="CHEBI:62890"/>
        <dbReference type="EC" id="2.5.1.3"/>
    </reaction>
</comment>
<sequence>MDSGLRMKSDTGPLYGILDTGYVEKQDLLRVAEALLAGGVAILQLRAKGHDSAAVLSMFQDTLTDLPRMCREAGVPLIINDFPEVALAIGADGVHIGQDDGSLSQVRATVGDGMIVGRSTHSLQQAKDALAEGFDYIGFGPLFPTPTKQGRPGIGLENIAEVEKNVGSHIPVFCIGGIKPDNLELVLASGARRVVIVSALLQAQDIENATRSVLKTLTTDL</sequence>
<keyword evidence="4 10" id="KW-0479">Metal-binding</keyword>
<dbReference type="PANTHER" id="PTHR20857:SF15">
    <property type="entry name" value="THIAMINE-PHOSPHATE SYNTHASE"/>
    <property type="match status" value="1"/>
</dbReference>
<feature type="domain" description="Thiamine phosphate synthase/TenI" evidence="13">
    <location>
        <begin position="14"/>
        <end position="200"/>
    </location>
</feature>
<feature type="binding site" evidence="10">
    <location>
        <begin position="44"/>
        <end position="48"/>
    </location>
    <ligand>
        <name>4-amino-2-methyl-5-(diphosphooxymethyl)pyrimidine</name>
        <dbReference type="ChEBI" id="CHEBI:57841"/>
    </ligand>
</feature>
<dbReference type="AlphaFoldDB" id="A0AAT9FJM4"/>
<keyword evidence="6 10" id="KW-0784">Thiamine biosynthesis</keyword>
<gene>
    <name evidence="10 14" type="primary">thiE</name>
    <name evidence="14" type="ORF">NT6N_11750</name>
</gene>
<dbReference type="GO" id="GO:0005737">
    <property type="term" value="C:cytoplasm"/>
    <property type="evidence" value="ECO:0007669"/>
    <property type="project" value="TreeGrafter"/>
</dbReference>
<comment type="cofactor">
    <cofactor evidence="10">
        <name>Mg(2+)</name>
        <dbReference type="ChEBI" id="CHEBI:18420"/>
    </cofactor>
    <text evidence="10">Binds 1 Mg(2+) ion per subunit.</text>
</comment>
<feature type="binding site" evidence="10">
    <location>
        <position position="119"/>
    </location>
    <ligand>
        <name>4-amino-2-methyl-5-(diphosphooxymethyl)pyrimidine</name>
        <dbReference type="ChEBI" id="CHEBI:57841"/>
    </ligand>
</feature>
<evidence type="ECO:0000256" key="9">
    <source>
        <dbReference type="ARBA" id="ARBA00047883"/>
    </source>
</evidence>
<evidence type="ECO:0000256" key="11">
    <source>
        <dbReference type="RuleBase" id="RU003826"/>
    </source>
</evidence>
<accession>A0AAT9FJM4</accession>
<evidence type="ECO:0000256" key="2">
    <source>
        <dbReference type="ARBA" id="ARBA00005165"/>
    </source>
</evidence>
<dbReference type="FunFam" id="3.20.20.70:FF:000096">
    <property type="entry name" value="Thiamine-phosphate synthase"/>
    <property type="match status" value="1"/>
</dbReference>
<dbReference type="KEGG" id="osu:NT6N_11750"/>